<dbReference type="RefSeq" id="WP_014855872.1">
    <property type="nucleotide sequence ID" value="NC_018178.1"/>
</dbReference>
<sequence>MISVLRRIIVISILFSIFLFVETIQVESTGIINPKTLAVLGFLIIASFALGEIFALIKLPRVIGYLLIGIIFGPYSYFIFGSKLLQVFNNQVIQDISLVNNVTLALIALTAGLELKVNAIKSFLKSSLLILLFKTITIFILITGTVYLLSPFIPFLAGESWAPKLASGLLLSVIALGTSIELTLVVANESNAKGRFVDLILSTAILKDILVILLLAVVLTISASILSISTGSESPFIALGKELLFSILFGGILGGAGLLYMKYINKELLLFLVAFVVFGSEIATMLHLEMLVTFVTAGFIIQNFSDFGEQIHKPLEKISLPIFITFFTIAGASLNLISVSEAIVIGIIIVAVRALAFYLSITLAAKTTREPVEITKFSWMGFISIGGLMLGLAIIISQKLPGLGNELKNLITSVVALNIFIGPVLFKIGIAKAKSYSQADEAQTAELPKEEIEKVIKPAKVKAKFREPDLRHDELNKSLYNILIKANNILTDFDKKFIQVRGEESLELLVSLTEKYSDEYQSLKKLLSDPAITHSKIRMEILRAKKNLSEWLISLCEERKKTEKRILNLEPLIKDLFYAFIDLTDGLKYEYLIDLEEEKYTPSPEDGTILKLRKFLLRSKLYINRFFNKEYKLKRRVKYRNLTKYYLVGESSHEILESVNLVGIERLTTLKILRTFYKQTNEELDQLLETALNEKDNVALPMLLVEKLDEIHQQMTSSITVYTNEINATVEEIGRRLFYAVANPFNKLIDALHIAGTHKFNERQYRFSKVFEKSEQAKELALQSIRYWTIYYAGIIGLFQKEAYIDKMKVDIDVTLAESLISVSEEINKDIRETNALLQKELKFFRQKLTDIDSLNNEELEQLFHEEKYSHFINVIERQLKILREVNEGKKIDFLFDHFIGRFKSIAAALPETIELLEEEDLVLEERIPKLQSLKAVPIRSIANTILHNKLSVDIGEINELMVNQFSLITEEVKNYLLIINFHFDTAIQELEKPEPDRQLAINLANSFYEKMSFRIDEVNKLIDRIETDINKRLTERVSASLESINNLIMKKSYGDIKAYLVKTEQKGKLIEAYNQIRDELNYFFRKYKVILKRNYDLYFKYVINDLLVKYNIIKIEVGDADSESLFDKSKIEKLPFIYKKLFDGTPIETYNLFVGLDQVEKTIKHIIERHKRNEKSSLLIAGETGSGKSSLLNFIINNYLKPYSIVRYEFTNTVTAERELLGLLCRELGYNHTYSLNELVFLLNDKSNKRVIVLENLNELYLRKLSGYDALNALRYLINSTSENTLWICTSDKYSWEFIRDNFEYRHVFEREIIANDLHKKDLRTIIITRHNATGYNLVFKPSELYKFKSKFVKPKSLEDEQKELSSLYFDKLEKFAEGNIIAAMFFWLLSIEGIKDNKVFIKVPRKIESALLGKLEDIYLLSLFSIILHGTLTYDEHATLFNLPVSKSKEILDYLHTKNLIEKHEWSISSAHFFINRFFFKLIERELKKRNII</sequence>
<feature type="transmembrane region" description="Helical" evidence="5">
    <location>
        <begin position="127"/>
        <end position="149"/>
    </location>
</feature>
<dbReference type="PANTHER" id="PTHR43021">
    <property type="entry name" value="NA(+)/H(+) ANTIPORTER-RELATED"/>
    <property type="match status" value="1"/>
</dbReference>
<dbReference type="HOGENOM" id="CLU_248932_0_0_10"/>
<dbReference type="GO" id="GO:0015297">
    <property type="term" value="F:antiporter activity"/>
    <property type="evidence" value="ECO:0007669"/>
    <property type="project" value="InterPro"/>
</dbReference>
<feature type="transmembrane region" description="Helical" evidence="5">
    <location>
        <begin position="344"/>
        <end position="365"/>
    </location>
</feature>
<evidence type="ECO:0000313" key="8">
    <source>
        <dbReference type="EMBL" id="AFN74436.1"/>
    </source>
</evidence>
<dbReference type="Gene3D" id="1.20.1530.20">
    <property type="match status" value="1"/>
</dbReference>
<evidence type="ECO:0000259" key="6">
    <source>
        <dbReference type="Pfam" id="PF00999"/>
    </source>
</evidence>
<name>I7A3I0_MELRP</name>
<evidence type="ECO:0000256" key="5">
    <source>
        <dbReference type="SAM" id="Phobius"/>
    </source>
</evidence>
<dbReference type="GO" id="GO:0016020">
    <property type="term" value="C:membrane"/>
    <property type="evidence" value="ECO:0007669"/>
    <property type="project" value="UniProtKB-SubCell"/>
</dbReference>
<feature type="transmembrane region" description="Helical" evidence="5">
    <location>
        <begin position="243"/>
        <end position="261"/>
    </location>
</feature>
<dbReference type="InterPro" id="IPR027417">
    <property type="entry name" value="P-loop_NTPase"/>
</dbReference>
<feature type="transmembrane region" description="Helical" evidence="5">
    <location>
        <begin position="92"/>
        <end position="115"/>
    </location>
</feature>
<dbReference type="PROSITE" id="PS00675">
    <property type="entry name" value="SIGMA54_INTERACT_1"/>
    <property type="match status" value="1"/>
</dbReference>
<evidence type="ECO:0000256" key="4">
    <source>
        <dbReference type="ARBA" id="ARBA00023136"/>
    </source>
</evidence>
<dbReference type="OrthoDB" id="1109088at2"/>
<keyword evidence="3 5" id="KW-1133">Transmembrane helix</keyword>
<keyword evidence="9" id="KW-1185">Reference proteome</keyword>
<keyword evidence="2 5" id="KW-0812">Transmembrane</keyword>
<proteinExistence type="predicted"/>
<accession>I7A3I0</accession>
<protein>
    <submittedName>
        <fullName evidence="8">Uncharacterized protein</fullName>
    </submittedName>
</protein>
<feature type="transmembrane region" description="Helical" evidence="5">
    <location>
        <begin position="169"/>
        <end position="188"/>
    </location>
</feature>
<feature type="domain" description="Cation/H+ exchanger transmembrane" evidence="6">
    <location>
        <begin position="45"/>
        <end position="427"/>
    </location>
</feature>
<dbReference type="InterPro" id="IPR025662">
    <property type="entry name" value="Sigma_54_int_dom_ATP-bd_1"/>
</dbReference>
<evidence type="ECO:0000256" key="3">
    <source>
        <dbReference type="ARBA" id="ARBA00022989"/>
    </source>
</evidence>
<evidence type="ECO:0000256" key="1">
    <source>
        <dbReference type="ARBA" id="ARBA00004141"/>
    </source>
</evidence>
<dbReference type="PATRIC" id="fig|1191523.3.peg.1274"/>
<dbReference type="Proteomes" id="UP000009011">
    <property type="component" value="Chromosome"/>
</dbReference>
<feature type="transmembrane region" description="Helical" evidence="5">
    <location>
        <begin position="7"/>
        <end position="25"/>
    </location>
</feature>
<feature type="transmembrane region" description="Helical" evidence="5">
    <location>
        <begin position="209"/>
        <end position="231"/>
    </location>
</feature>
<dbReference type="EMBL" id="CP003557">
    <property type="protein sequence ID" value="AFN74436.1"/>
    <property type="molecule type" value="Genomic_DNA"/>
</dbReference>
<gene>
    <name evidence="8" type="ordered locus">MROS_1199</name>
</gene>
<feature type="transmembrane region" description="Helical" evidence="5">
    <location>
        <begin position="62"/>
        <end position="80"/>
    </location>
</feature>
<dbReference type="Pfam" id="PF00999">
    <property type="entry name" value="Na_H_Exchanger"/>
    <property type="match status" value="1"/>
</dbReference>
<dbReference type="GO" id="GO:0016887">
    <property type="term" value="F:ATP hydrolysis activity"/>
    <property type="evidence" value="ECO:0007669"/>
    <property type="project" value="InterPro"/>
</dbReference>
<evidence type="ECO:0000313" key="9">
    <source>
        <dbReference type="Proteomes" id="UP000009011"/>
    </source>
</evidence>
<dbReference type="STRING" id="1191523.MROS_1199"/>
<dbReference type="Gene3D" id="3.40.50.300">
    <property type="entry name" value="P-loop containing nucleotide triphosphate hydrolases"/>
    <property type="match status" value="1"/>
</dbReference>
<dbReference type="eggNOG" id="COG0470">
    <property type="taxonomic scope" value="Bacteria"/>
</dbReference>
<dbReference type="InterPro" id="IPR049945">
    <property type="entry name" value="AAA_22"/>
</dbReference>
<dbReference type="InterPro" id="IPR006153">
    <property type="entry name" value="Cation/H_exchanger_TM"/>
</dbReference>
<dbReference type="PANTHER" id="PTHR43021:SF2">
    <property type="entry name" value="CATION_H+ EXCHANGER DOMAIN-CONTAINING PROTEIN"/>
    <property type="match status" value="1"/>
</dbReference>
<dbReference type="SUPFAM" id="SSF52540">
    <property type="entry name" value="P-loop containing nucleoside triphosphate hydrolases"/>
    <property type="match status" value="1"/>
</dbReference>
<dbReference type="KEGG" id="mro:MROS_1199"/>
<reference evidence="8 9" key="1">
    <citation type="journal article" date="2013" name="PLoS ONE">
        <title>Genomic analysis of Melioribacter roseus, facultatively anaerobic organotrophic bacterium representing a novel deep lineage within Bacteriodetes/Chlorobi group.</title>
        <authorList>
            <person name="Kadnikov V.V."/>
            <person name="Mardanov A.V."/>
            <person name="Podosokorskaya O.A."/>
            <person name="Gavrilov S.N."/>
            <person name="Kublanov I.V."/>
            <person name="Beletsky A.V."/>
            <person name="Bonch-Osmolovskaya E.A."/>
            <person name="Ravin N.V."/>
        </authorList>
    </citation>
    <scope>NUCLEOTIDE SEQUENCE [LARGE SCALE GENOMIC DNA]</scope>
    <source>
        <strain evidence="9">JCM 17771 / P3M-2</strain>
    </source>
</reference>
<feature type="transmembrane region" description="Helical" evidence="5">
    <location>
        <begin position="268"/>
        <end position="288"/>
    </location>
</feature>
<evidence type="ECO:0000259" key="7">
    <source>
        <dbReference type="Pfam" id="PF13401"/>
    </source>
</evidence>
<dbReference type="InterPro" id="IPR038770">
    <property type="entry name" value="Na+/solute_symporter_sf"/>
</dbReference>
<feature type="transmembrane region" description="Helical" evidence="5">
    <location>
        <begin position="409"/>
        <end position="430"/>
    </location>
</feature>
<comment type="subcellular location">
    <subcellularLocation>
        <location evidence="1">Membrane</location>
        <topology evidence="1">Multi-pass membrane protein</topology>
    </subcellularLocation>
</comment>
<feature type="transmembrane region" description="Helical" evidence="5">
    <location>
        <begin position="37"/>
        <end position="57"/>
    </location>
</feature>
<feature type="transmembrane region" description="Helical" evidence="5">
    <location>
        <begin position="318"/>
        <end position="337"/>
    </location>
</feature>
<keyword evidence="4 5" id="KW-0472">Membrane</keyword>
<organism evidence="8 9">
    <name type="scientific">Melioribacter roseus (strain DSM 23840 / JCM 17771 / VKM B-2668 / P3M-2)</name>
    <dbReference type="NCBI Taxonomy" id="1191523"/>
    <lineage>
        <taxon>Bacteria</taxon>
        <taxon>Pseudomonadati</taxon>
        <taxon>Ignavibacteriota</taxon>
        <taxon>Ignavibacteria</taxon>
        <taxon>Ignavibacteriales</taxon>
        <taxon>Melioribacteraceae</taxon>
        <taxon>Melioribacter</taxon>
    </lineage>
</organism>
<dbReference type="eggNOG" id="COG0475">
    <property type="taxonomic scope" value="Bacteria"/>
</dbReference>
<dbReference type="GO" id="GO:1902600">
    <property type="term" value="P:proton transmembrane transport"/>
    <property type="evidence" value="ECO:0007669"/>
    <property type="project" value="InterPro"/>
</dbReference>
<dbReference type="Pfam" id="PF13401">
    <property type="entry name" value="AAA_22"/>
    <property type="match status" value="1"/>
</dbReference>
<feature type="domain" description="ORC1/DEAH AAA+ ATPase" evidence="7">
    <location>
        <begin position="1175"/>
        <end position="1281"/>
    </location>
</feature>
<feature type="transmembrane region" description="Helical" evidence="5">
    <location>
        <begin position="377"/>
        <end position="397"/>
    </location>
</feature>
<evidence type="ECO:0000256" key="2">
    <source>
        <dbReference type="ARBA" id="ARBA00022692"/>
    </source>
</evidence>